<comment type="caution">
    <text evidence="1">The sequence shown here is derived from an EMBL/GenBank/DDBJ whole genome shotgun (WGS) entry which is preliminary data.</text>
</comment>
<keyword evidence="2" id="KW-1185">Reference proteome</keyword>
<evidence type="ECO:0000313" key="1">
    <source>
        <dbReference type="EMBL" id="TZE83616.1"/>
    </source>
</evidence>
<organism evidence="1 2">
    <name type="scientific">Calorimonas adulescens</name>
    <dbReference type="NCBI Taxonomy" id="2606906"/>
    <lineage>
        <taxon>Bacteria</taxon>
        <taxon>Bacillati</taxon>
        <taxon>Bacillota</taxon>
        <taxon>Clostridia</taxon>
        <taxon>Thermoanaerobacterales</taxon>
        <taxon>Thermoanaerobacteraceae</taxon>
        <taxon>Calorimonas</taxon>
    </lineage>
</organism>
<name>A0A5D8QIC8_9THEO</name>
<dbReference type="RefSeq" id="WP_149544235.1">
    <property type="nucleotide sequence ID" value="NZ_VTPS01000001.1"/>
</dbReference>
<accession>A0A5D8QIC8</accession>
<protein>
    <submittedName>
        <fullName evidence="1">Uncharacterized protein</fullName>
    </submittedName>
</protein>
<gene>
    <name evidence="1" type="ORF">FWJ32_01695</name>
</gene>
<dbReference type="AlphaFoldDB" id="A0A5D8QIC8"/>
<sequence length="86" mass="10295">MENEDNVNTHRESIYHELLLRKINGDELKIDNLTREELKELYSEVSAADIARLFDVRFDKVKYRLRKWNILYSDILKEKASKDAHS</sequence>
<dbReference type="Proteomes" id="UP000322976">
    <property type="component" value="Unassembled WGS sequence"/>
</dbReference>
<evidence type="ECO:0000313" key="2">
    <source>
        <dbReference type="Proteomes" id="UP000322976"/>
    </source>
</evidence>
<proteinExistence type="predicted"/>
<reference evidence="1 2" key="1">
    <citation type="submission" date="2019-08" db="EMBL/GenBank/DDBJ databases">
        <title>Calorimonas adulescens gen. nov., sp. nov., an anaerobic thermophilic bacterium from Sakhalin hot spring.</title>
        <authorList>
            <person name="Khomyakova M.A."/>
            <person name="Merkel A.Y."/>
            <person name="Novikov A."/>
            <person name="Bonch-Osmolovskaya E.A."/>
            <person name="Slobodkin A.I."/>
        </authorList>
    </citation>
    <scope>NUCLEOTIDE SEQUENCE [LARGE SCALE GENOMIC DNA]</scope>
    <source>
        <strain evidence="1 2">A05MB</strain>
    </source>
</reference>
<dbReference type="EMBL" id="VTPS01000001">
    <property type="protein sequence ID" value="TZE83616.1"/>
    <property type="molecule type" value="Genomic_DNA"/>
</dbReference>